<dbReference type="AlphaFoldDB" id="A0A1M6MFA9"/>
<keyword evidence="1" id="KW-0808">Transferase</keyword>
<gene>
    <name evidence="1" type="ORF">SAMN05444159_1591</name>
</gene>
<dbReference type="GO" id="GO:0016740">
    <property type="term" value="F:transferase activity"/>
    <property type="evidence" value="ECO:0007669"/>
    <property type="project" value="UniProtKB-KW"/>
</dbReference>
<proteinExistence type="predicted"/>
<dbReference type="OrthoDB" id="8264632at2"/>
<dbReference type="SUPFAM" id="SSF55729">
    <property type="entry name" value="Acyl-CoA N-acyltransferases (Nat)"/>
    <property type="match status" value="1"/>
</dbReference>
<accession>A0A1M6MFA9</accession>
<dbReference type="InterPro" id="IPR016181">
    <property type="entry name" value="Acyl_CoA_acyltransferase"/>
</dbReference>
<name>A0A1M6MFA9_9BRAD</name>
<organism evidence="1 2">
    <name type="scientific">Bradyrhizobium lablabi</name>
    <dbReference type="NCBI Taxonomy" id="722472"/>
    <lineage>
        <taxon>Bacteria</taxon>
        <taxon>Pseudomonadati</taxon>
        <taxon>Pseudomonadota</taxon>
        <taxon>Alphaproteobacteria</taxon>
        <taxon>Hyphomicrobiales</taxon>
        <taxon>Nitrobacteraceae</taxon>
        <taxon>Bradyrhizobium</taxon>
    </lineage>
</organism>
<dbReference type="EMBL" id="LT670844">
    <property type="protein sequence ID" value="SHJ82046.1"/>
    <property type="molecule type" value="Genomic_DNA"/>
</dbReference>
<sequence>MIAISEEKVIDYDLTARLATEAFGSSDVVFSAERMKWLYERSFGEGTIVLSVTDDGVKVGQIALVHQTVHCGGKPRSAIQLVDLFISKDHRSPQTIRRIYKEVEQLCIDRKVRFILAMPNENAKQLNARILKLKPLLWLEVRAGVALLPPRRAGLKYSGYVKSLPAREAVDLLSGFDTEATENGLRWYGEVLFNRMNDPTCNYAVHAAADLVLISSTRKTRRVGYTLLCGFFARPLATVTSAGVHELVRAACYFWKRPLFAYAGVNDRLPTLPGIALPARLRPPMLVQLRDLDSEASEVHLSRFQLIDSDFV</sequence>
<protein>
    <submittedName>
        <fullName evidence="1">Acetyltransferase (GNAT) domain-containing protein</fullName>
    </submittedName>
</protein>
<evidence type="ECO:0000313" key="2">
    <source>
        <dbReference type="Proteomes" id="UP000189935"/>
    </source>
</evidence>
<reference evidence="1 2" key="1">
    <citation type="submission" date="2016-11" db="EMBL/GenBank/DDBJ databases">
        <authorList>
            <person name="Jaros S."/>
            <person name="Januszkiewicz K."/>
            <person name="Wedrychowicz H."/>
        </authorList>
    </citation>
    <scope>NUCLEOTIDE SEQUENCE [LARGE SCALE GENOMIC DNA]</scope>
    <source>
        <strain evidence="1 2">GAS499</strain>
    </source>
</reference>
<dbReference type="Proteomes" id="UP000189935">
    <property type="component" value="Chromosome I"/>
</dbReference>
<evidence type="ECO:0000313" key="1">
    <source>
        <dbReference type="EMBL" id="SHJ82046.1"/>
    </source>
</evidence>
<dbReference type="Gene3D" id="3.40.630.30">
    <property type="match status" value="1"/>
</dbReference>
<dbReference type="RefSeq" id="WP_154071189.1">
    <property type="nucleotide sequence ID" value="NZ_LT670844.1"/>
</dbReference>